<organism evidence="1 2">
    <name type="scientific">Lactuca saligna</name>
    <name type="common">Willowleaf lettuce</name>
    <dbReference type="NCBI Taxonomy" id="75948"/>
    <lineage>
        <taxon>Eukaryota</taxon>
        <taxon>Viridiplantae</taxon>
        <taxon>Streptophyta</taxon>
        <taxon>Embryophyta</taxon>
        <taxon>Tracheophyta</taxon>
        <taxon>Spermatophyta</taxon>
        <taxon>Magnoliopsida</taxon>
        <taxon>eudicotyledons</taxon>
        <taxon>Gunneridae</taxon>
        <taxon>Pentapetalae</taxon>
        <taxon>asterids</taxon>
        <taxon>campanulids</taxon>
        <taxon>Asterales</taxon>
        <taxon>Asteraceae</taxon>
        <taxon>Cichorioideae</taxon>
        <taxon>Cichorieae</taxon>
        <taxon>Lactucinae</taxon>
        <taxon>Lactuca</taxon>
    </lineage>
</organism>
<evidence type="ECO:0000313" key="2">
    <source>
        <dbReference type="Proteomes" id="UP001177003"/>
    </source>
</evidence>
<gene>
    <name evidence="1" type="ORF">LSALG_LOCUS26977</name>
</gene>
<dbReference type="AlphaFoldDB" id="A0AA35Z801"/>
<proteinExistence type="predicted"/>
<protein>
    <submittedName>
        <fullName evidence="1">Uncharacterized protein</fullName>
    </submittedName>
</protein>
<evidence type="ECO:0000313" key="1">
    <source>
        <dbReference type="EMBL" id="CAI9287624.1"/>
    </source>
</evidence>
<reference evidence="1" key="1">
    <citation type="submission" date="2023-04" db="EMBL/GenBank/DDBJ databases">
        <authorList>
            <person name="Vijverberg K."/>
            <person name="Xiong W."/>
            <person name="Schranz E."/>
        </authorList>
    </citation>
    <scope>NUCLEOTIDE SEQUENCE</scope>
</reference>
<dbReference type="Proteomes" id="UP001177003">
    <property type="component" value="Chromosome 5"/>
</dbReference>
<sequence>MMTSRHSEISYTRLWSIIVKRAIIHLQIQVPDNCVIAAIPIFHTSKFIVSDPTKFDFVGSILESMTRKVVFGICISDINEYLQRLLETHDSILTISVGQHLFEKLKLVFRLLNQLEGVSRSSVIPKQGGEHVTQEKIQKDPLQLKLKEKSDEHHEMKPKDDQKVEAREKEAHDEQVTLATQKTLFPPWSMERILNEADESPSTHWLELAILFDLENTSESQLDLPITPRRSYSEFLKRLRKL</sequence>
<accession>A0AA35Z801</accession>
<keyword evidence="2" id="KW-1185">Reference proteome</keyword>
<name>A0AA35Z801_LACSI</name>
<dbReference type="EMBL" id="OX465081">
    <property type="protein sequence ID" value="CAI9287624.1"/>
    <property type="molecule type" value="Genomic_DNA"/>
</dbReference>